<gene>
    <name evidence="8" type="ORF">GALLR39Z86_46330</name>
</gene>
<evidence type="ECO:0000313" key="9">
    <source>
        <dbReference type="Proteomes" id="UP001144313"/>
    </source>
</evidence>
<keyword evidence="4" id="KW-0812">Transmembrane</keyword>
<name>A0A9W6GDR1_9ACTN</name>
<evidence type="ECO:0000256" key="1">
    <source>
        <dbReference type="ARBA" id="ARBA00004651"/>
    </source>
</evidence>
<comment type="subcellular location">
    <subcellularLocation>
        <location evidence="1">Cell membrane</location>
        <topology evidence="1">Multi-pass membrane protein</topology>
    </subcellularLocation>
</comment>
<evidence type="ECO:0000256" key="2">
    <source>
        <dbReference type="ARBA" id="ARBA00010157"/>
    </source>
</evidence>
<dbReference type="EMBL" id="BSDT01000001">
    <property type="protein sequence ID" value="GLI44783.1"/>
    <property type="molecule type" value="Genomic_DNA"/>
</dbReference>
<evidence type="ECO:0000256" key="3">
    <source>
        <dbReference type="ARBA" id="ARBA00022475"/>
    </source>
</evidence>
<proteinExistence type="inferred from homology"/>
<dbReference type="AlphaFoldDB" id="A0A9W6GDR1"/>
<evidence type="ECO:0000313" key="8">
    <source>
        <dbReference type="EMBL" id="GLI44783.1"/>
    </source>
</evidence>
<evidence type="ECO:0000259" key="7">
    <source>
        <dbReference type="Pfam" id="PF03176"/>
    </source>
</evidence>
<dbReference type="Proteomes" id="UP001144313">
    <property type="component" value="Unassembled WGS sequence"/>
</dbReference>
<protein>
    <recommendedName>
        <fullName evidence="7">Membrane transport protein MMPL domain-containing protein</fullName>
    </recommendedName>
</protein>
<dbReference type="Pfam" id="PF03176">
    <property type="entry name" value="MMPL"/>
    <property type="match status" value="1"/>
</dbReference>
<comment type="caution">
    <text evidence="8">The sequence shown here is derived from an EMBL/GenBank/DDBJ whole genome shotgun (WGS) entry which is preliminary data.</text>
</comment>
<evidence type="ECO:0000256" key="6">
    <source>
        <dbReference type="ARBA" id="ARBA00023136"/>
    </source>
</evidence>
<accession>A0A9W6GDR1</accession>
<keyword evidence="3" id="KW-1003">Cell membrane</keyword>
<dbReference type="GO" id="GO:0005886">
    <property type="term" value="C:plasma membrane"/>
    <property type="evidence" value="ECO:0007669"/>
    <property type="project" value="UniProtKB-SubCell"/>
</dbReference>
<keyword evidence="6" id="KW-0472">Membrane</keyword>
<dbReference type="PANTHER" id="PTHR33406">
    <property type="entry name" value="MEMBRANE PROTEIN MJ1562-RELATED"/>
    <property type="match status" value="1"/>
</dbReference>
<dbReference type="PANTHER" id="PTHR33406:SF6">
    <property type="entry name" value="MEMBRANE PROTEIN YDGH-RELATED"/>
    <property type="match status" value="1"/>
</dbReference>
<keyword evidence="5" id="KW-1133">Transmembrane helix</keyword>
<keyword evidence="9" id="KW-1185">Reference proteome</keyword>
<comment type="similarity">
    <text evidence="2">Belongs to the resistance-nodulation-cell division (RND) (TC 2.A.6) family. MmpL subfamily.</text>
</comment>
<evidence type="ECO:0000256" key="4">
    <source>
        <dbReference type="ARBA" id="ARBA00022692"/>
    </source>
</evidence>
<dbReference type="InterPro" id="IPR050545">
    <property type="entry name" value="Mycobact_MmpL"/>
</dbReference>
<sequence>MITSAGLVLAGTFAAVASLPLVFAAELGFNVAFGVLLDTLAVRSALVTALTVDAGRWMWWPGRLFRERGASGVLVEEGKVPALAGG</sequence>
<dbReference type="InterPro" id="IPR004869">
    <property type="entry name" value="MMPL_dom"/>
</dbReference>
<organism evidence="8 9">
    <name type="scientific">Glycomyces algeriensis</name>
    <dbReference type="NCBI Taxonomy" id="256037"/>
    <lineage>
        <taxon>Bacteria</taxon>
        <taxon>Bacillati</taxon>
        <taxon>Actinomycetota</taxon>
        <taxon>Actinomycetes</taxon>
        <taxon>Glycomycetales</taxon>
        <taxon>Glycomycetaceae</taxon>
        <taxon>Glycomyces</taxon>
    </lineage>
</organism>
<evidence type="ECO:0000256" key="5">
    <source>
        <dbReference type="ARBA" id="ARBA00022989"/>
    </source>
</evidence>
<feature type="domain" description="Membrane transport protein MMPL" evidence="7">
    <location>
        <begin position="2"/>
        <end position="61"/>
    </location>
</feature>
<reference evidence="8" key="1">
    <citation type="submission" date="2022-12" db="EMBL/GenBank/DDBJ databases">
        <title>Reference genome sequencing for broad-spectrum identification of bacterial and archaeal isolates by mass spectrometry.</title>
        <authorList>
            <person name="Sekiguchi Y."/>
            <person name="Tourlousse D.M."/>
        </authorList>
    </citation>
    <scope>NUCLEOTIDE SEQUENCE</scope>
    <source>
        <strain evidence="8">LLR39Z86</strain>
    </source>
</reference>